<dbReference type="Pfam" id="PF13041">
    <property type="entry name" value="PPR_2"/>
    <property type="match status" value="2"/>
</dbReference>
<evidence type="ECO:0000259" key="5">
    <source>
        <dbReference type="Pfam" id="PF14432"/>
    </source>
</evidence>
<feature type="repeat" description="PPR" evidence="3">
    <location>
        <begin position="233"/>
        <end position="267"/>
    </location>
</feature>
<dbReference type="NCBIfam" id="TIGR00756">
    <property type="entry name" value="PPR"/>
    <property type="match status" value="2"/>
</dbReference>
<feature type="repeat" description="PPR" evidence="3">
    <location>
        <begin position="334"/>
        <end position="364"/>
    </location>
</feature>
<dbReference type="AlphaFoldDB" id="A0A9R1WRC3"/>
<dbReference type="InterPro" id="IPR046960">
    <property type="entry name" value="PPR_At4g14850-like_plant"/>
</dbReference>
<dbReference type="FunFam" id="1.25.40.10:FF:000682">
    <property type="entry name" value="Pentatricopeptide repeat-containing protein At3g16610"/>
    <property type="match status" value="1"/>
</dbReference>
<dbReference type="Pfam" id="PF20431">
    <property type="entry name" value="E_motif"/>
    <property type="match status" value="1"/>
</dbReference>
<feature type="repeat" description="PPR" evidence="3">
    <location>
        <begin position="132"/>
        <end position="166"/>
    </location>
</feature>
<evidence type="ECO:0000313" key="6">
    <source>
        <dbReference type="EMBL" id="KAJ0227291.1"/>
    </source>
</evidence>
<keyword evidence="7" id="KW-1185">Reference proteome</keyword>
<feature type="region of interest" description="Disordered" evidence="4">
    <location>
        <begin position="31"/>
        <end position="63"/>
    </location>
</feature>
<organism evidence="6 7">
    <name type="scientific">Lactuca sativa</name>
    <name type="common">Garden lettuce</name>
    <dbReference type="NCBI Taxonomy" id="4236"/>
    <lineage>
        <taxon>Eukaryota</taxon>
        <taxon>Viridiplantae</taxon>
        <taxon>Streptophyta</taxon>
        <taxon>Embryophyta</taxon>
        <taxon>Tracheophyta</taxon>
        <taxon>Spermatophyta</taxon>
        <taxon>Magnoliopsida</taxon>
        <taxon>eudicotyledons</taxon>
        <taxon>Gunneridae</taxon>
        <taxon>Pentapetalae</taxon>
        <taxon>asterids</taxon>
        <taxon>campanulids</taxon>
        <taxon>Asterales</taxon>
        <taxon>Asteraceae</taxon>
        <taxon>Cichorioideae</taxon>
        <taxon>Cichorieae</taxon>
        <taxon>Lactucinae</taxon>
        <taxon>Lactuca</taxon>
    </lineage>
</organism>
<dbReference type="PROSITE" id="PS51375">
    <property type="entry name" value="PPR"/>
    <property type="match status" value="3"/>
</dbReference>
<comment type="caution">
    <text evidence="6">The sequence shown here is derived from an EMBL/GenBank/DDBJ whole genome shotgun (WGS) entry which is preliminary data.</text>
</comment>
<dbReference type="GO" id="GO:0009451">
    <property type="term" value="P:RNA modification"/>
    <property type="evidence" value="ECO:0007669"/>
    <property type="project" value="InterPro"/>
</dbReference>
<dbReference type="FunFam" id="1.25.40.10:FF:000031">
    <property type="entry name" value="Pentatricopeptide repeat-containing protein mitochondrial"/>
    <property type="match status" value="1"/>
</dbReference>
<comment type="similarity">
    <text evidence="1">Belongs to the PPR family. PCMP-H subfamily.</text>
</comment>
<feature type="domain" description="DYW" evidence="5">
    <location>
        <begin position="548"/>
        <end position="633"/>
    </location>
</feature>
<proteinExistence type="inferred from homology"/>
<dbReference type="Gene3D" id="1.25.40.10">
    <property type="entry name" value="Tetratricopeptide repeat domain"/>
    <property type="match status" value="2"/>
</dbReference>
<dbReference type="InterPro" id="IPR011990">
    <property type="entry name" value="TPR-like_helical_dom_sf"/>
</dbReference>
<dbReference type="GO" id="GO:0003723">
    <property type="term" value="F:RNA binding"/>
    <property type="evidence" value="ECO:0007669"/>
    <property type="project" value="InterPro"/>
</dbReference>
<dbReference type="FunFam" id="1.25.40.10:FF:000366">
    <property type="entry name" value="Pentatricopeptide (PPR) repeat-containing protein"/>
    <property type="match status" value="1"/>
</dbReference>
<dbReference type="PANTHER" id="PTHR47926">
    <property type="entry name" value="PENTATRICOPEPTIDE REPEAT-CONTAINING PROTEIN"/>
    <property type="match status" value="1"/>
</dbReference>
<dbReference type="InterPro" id="IPR046848">
    <property type="entry name" value="E_motif"/>
</dbReference>
<feature type="compositionally biased region" description="Low complexity" evidence="4">
    <location>
        <begin position="31"/>
        <end position="45"/>
    </location>
</feature>
<reference evidence="6 7" key="1">
    <citation type="journal article" date="2017" name="Nat. Commun.">
        <title>Genome assembly with in vitro proximity ligation data and whole-genome triplication in lettuce.</title>
        <authorList>
            <person name="Reyes-Chin-Wo S."/>
            <person name="Wang Z."/>
            <person name="Yang X."/>
            <person name="Kozik A."/>
            <person name="Arikit S."/>
            <person name="Song C."/>
            <person name="Xia L."/>
            <person name="Froenicke L."/>
            <person name="Lavelle D.O."/>
            <person name="Truco M.J."/>
            <person name="Xia R."/>
            <person name="Zhu S."/>
            <person name="Xu C."/>
            <person name="Xu H."/>
            <person name="Xu X."/>
            <person name="Cox K."/>
            <person name="Korf I."/>
            <person name="Meyers B.C."/>
            <person name="Michelmore R.W."/>
        </authorList>
    </citation>
    <scope>NUCLEOTIDE SEQUENCE [LARGE SCALE GENOMIC DNA]</scope>
    <source>
        <strain evidence="7">cv. Salinas</strain>
        <tissue evidence="6">Seedlings</tissue>
    </source>
</reference>
<evidence type="ECO:0000256" key="2">
    <source>
        <dbReference type="ARBA" id="ARBA00022737"/>
    </source>
</evidence>
<dbReference type="GO" id="GO:0008270">
    <property type="term" value="F:zinc ion binding"/>
    <property type="evidence" value="ECO:0007669"/>
    <property type="project" value="InterPro"/>
</dbReference>
<dbReference type="Pfam" id="PF14432">
    <property type="entry name" value="DYW_deaminase"/>
    <property type="match status" value="1"/>
</dbReference>
<dbReference type="InterPro" id="IPR032867">
    <property type="entry name" value="DYW_dom"/>
</dbReference>
<accession>A0A9R1WRC3</accession>
<keyword evidence="2" id="KW-0677">Repeat</keyword>
<evidence type="ECO:0000256" key="1">
    <source>
        <dbReference type="ARBA" id="ARBA00006643"/>
    </source>
</evidence>
<evidence type="ECO:0000256" key="3">
    <source>
        <dbReference type="PROSITE-ProRule" id="PRU00708"/>
    </source>
</evidence>
<evidence type="ECO:0000313" key="7">
    <source>
        <dbReference type="Proteomes" id="UP000235145"/>
    </source>
</evidence>
<dbReference type="PANTHER" id="PTHR47926:SF470">
    <property type="entry name" value="DYW DOMAIN-CONTAINING PROTEIN"/>
    <property type="match status" value="1"/>
</dbReference>
<protein>
    <recommendedName>
        <fullName evidence="5">DYW domain-containing protein</fullName>
    </recommendedName>
</protein>
<dbReference type="Pfam" id="PF01535">
    <property type="entry name" value="PPR"/>
    <property type="match status" value="3"/>
</dbReference>
<name>A0A9R1WRC3_LACSA</name>
<dbReference type="InterPro" id="IPR002885">
    <property type="entry name" value="PPR_rpt"/>
</dbReference>
<dbReference type="EMBL" id="NBSK02000001">
    <property type="protein sequence ID" value="KAJ0227291.1"/>
    <property type="molecule type" value="Genomic_DNA"/>
</dbReference>
<dbReference type="Proteomes" id="UP000235145">
    <property type="component" value="Unassembled WGS sequence"/>
</dbReference>
<sequence>MLIRVQATAKLKRWTLSHDKLLFSSLTTIVDSDSSSGSRQQCRSSYHSQTTHHRHLPPKLHLTNRSPLDYQHILKIFIARRAIQPGRQLHAHLCLIGLGNDTILGTKLVDLYCSCNHLSNAHLLFDRISKRNAFLWNVLIRGYAWNGPYNAAISLYYEMINKGVIPDNFTFPFVLKACSNLSAIDTGRDVHDHVVRTGWETDVFVGAALIDMYAKCGNVNNARQVFDKILQRDVVVWNSMLAAYAQNSHPEDCLVLCSEMASNMVRPTVATLVTTISAAADMASLPQGRELHGHSWRQGFYFQGKVKTALVDMYAKSGYVKVARILFNQLSEKRIASWNAMITGYAMHGHATEALNLFEKMTCEANPDHITFVGVLSACNHGGLLQKGREYFESMIHNYKIEPTVQHYSSIIDLIGHYGRLDEAYNMIKNMTIIPDAGVWGALLNSCKIHGNVELGELALEKLTELEPDEPGNYVIMSNIYAQAGRYSGVEKLRELMTKRELKKDVACSWIEVNNKVNAFLSGDTSHPMSDEIDAELKRVEKLMSEAGYVPNTTPVFHDVDDDEKIRMVCRHSERLAIAFGLISTPPRSRLLITKNLRVCEDCHVAIKFISKITEREIVCRDLNRYHHFKDGRRIPGSCSIEQKLGFSTVKDGGWLPSSGGGSGFSTGNDDDRFLSFEDI</sequence>
<evidence type="ECO:0000256" key="4">
    <source>
        <dbReference type="SAM" id="MobiDB-lite"/>
    </source>
</evidence>
<gene>
    <name evidence="6" type="ORF">LSAT_V11C100014700</name>
</gene>
<dbReference type="SUPFAM" id="SSF48452">
    <property type="entry name" value="TPR-like"/>
    <property type="match status" value="1"/>
</dbReference>